<dbReference type="Proteomes" id="UP000568446">
    <property type="component" value="Unassembled WGS sequence"/>
</dbReference>
<dbReference type="InterPro" id="IPR027560">
    <property type="entry name" value="PEFG-CTERM"/>
</dbReference>
<dbReference type="NCBIfam" id="TIGR04296">
    <property type="entry name" value="PEFG-CTERM"/>
    <property type="match status" value="1"/>
</dbReference>
<dbReference type="AlphaFoldDB" id="A0A7K4MKX3"/>
<proteinExistence type="predicted"/>
<dbReference type="EMBL" id="JACATK010000010">
    <property type="protein sequence ID" value="NWJ29854.1"/>
    <property type="molecule type" value="Genomic_DNA"/>
</dbReference>
<reference evidence="2 3" key="1">
    <citation type="journal article" date="2019" name="Environ. Microbiol.">
        <title>Genomics insights into ecotype formation of ammonia-oxidizing archaea in the deep ocean.</title>
        <authorList>
            <person name="Wang Y."/>
            <person name="Huang J.M."/>
            <person name="Cui G.J."/>
            <person name="Nunoura T."/>
            <person name="Takaki Y."/>
            <person name="Li W.L."/>
            <person name="Li J."/>
            <person name="Gao Z.M."/>
            <person name="Takai K."/>
            <person name="Zhang A.Q."/>
            <person name="Stepanauskas R."/>
        </authorList>
    </citation>
    <scope>NUCLEOTIDE SEQUENCE [LARGE SCALE GENOMIC DNA]</scope>
    <source>
        <strain evidence="2 3">C4</strain>
    </source>
</reference>
<evidence type="ECO:0000313" key="3">
    <source>
        <dbReference type="Proteomes" id="UP000568446"/>
    </source>
</evidence>
<keyword evidence="1" id="KW-0472">Membrane</keyword>
<protein>
    <submittedName>
        <fullName evidence="2">PEFG-CTERM sorting domain-containing protein</fullName>
    </submittedName>
</protein>
<name>A0A7K4MKX3_9ARCH</name>
<organism evidence="2 3">
    <name type="scientific">Marine Group I thaumarchaeote</name>
    <dbReference type="NCBI Taxonomy" id="2511932"/>
    <lineage>
        <taxon>Archaea</taxon>
        <taxon>Nitrososphaerota</taxon>
        <taxon>Marine Group I</taxon>
    </lineage>
</organism>
<evidence type="ECO:0000313" key="2">
    <source>
        <dbReference type="EMBL" id="NWJ29854.1"/>
    </source>
</evidence>
<feature type="transmembrane region" description="Helical" evidence="1">
    <location>
        <begin position="248"/>
        <end position="266"/>
    </location>
</feature>
<keyword evidence="1" id="KW-1133">Transmembrane helix</keyword>
<evidence type="ECO:0000256" key="1">
    <source>
        <dbReference type="SAM" id="Phobius"/>
    </source>
</evidence>
<accession>A0A7K4MKX3</accession>
<keyword evidence="1" id="KW-0812">Transmembrane</keyword>
<sequence length="275" mass="30232">MEIKIFYTLISLLIISTGTVFAQEPLINIQTDASHYVEGDIVVVSGSVFPVLPSTPIVLQLFLEESLIVIAQITVAQDGSFSHIITADGPLWKKQGDYLVRASYEASGGIIAEVEFSYSPKSDSIETKDRFEVNAGSSGTFDVDYSIRGGTVKDMVVNQDIFGITIQIESTDEGTISLDLPRDFIGAEKQNGKDEKFIILIKNIENPDGVYVDYEESVLHSDSRVITINFEEGDSDIEIIGTYVIPEFGTIVMMILIAGIMTVILASRNKFQIKV</sequence>
<gene>
    <name evidence="2" type="ORF">HX850_02930</name>
</gene>
<comment type="caution">
    <text evidence="2">The sequence shown here is derived from an EMBL/GenBank/DDBJ whole genome shotgun (WGS) entry which is preliminary data.</text>
</comment>